<evidence type="ECO:0000313" key="3">
    <source>
        <dbReference type="Proteomes" id="UP000295722"/>
    </source>
</evidence>
<evidence type="ECO:0000259" key="1">
    <source>
        <dbReference type="Pfam" id="PF00535"/>
    </source>
</evidence>
<dbReference type="GO" id="GO:0016740">
    <property type="term" value="F:transferase activity"/>
    <property type="evidence" value="ECO:0007669"/>
    <property type="project" value="UniProtKB-KW"/>
</dbReference>
<dbReference type="Proteomes" id="UP000295722">
    <property type="component" value="Unassembled WGS sequence"/>
</dbReference>
<dbReference type="AlphaFoldDB" id="A0A4R5M1L4"/>
<dbReference type="RefSeq" id="WP_133198642.1">
    <property type="nucleotide sequence ID" value="NZ_JBHUCW010000018.1"/>
</dbReference>
<name>A0A4R5M1L4_9BURK</name>
<keyword evidence="3" id="KW-1185">Reference proteome</keyword>
<comment type="caution">
    <text evidence="2">The sequence shown here is derived from an EMBL/GenBank/DDBJ whole genome shotgun (WGS) entry which is preliminary data.</text>
</comment>
<feature type="domain" description="Glycosyltransferase 2-like" evidence="1">
    <location>
        <begin position="12"/>
        <end position="125"/>
    </location>
</feature>
<proteinExistence type="predicted"/>
<organism evidence="2 3">
    <name type="scientific">Paraburkholderia silviterrae</name>
    <dbReference type="NCBI Taxonomy" id="2528715"/>
    <lineage>
        <taxon>Bacteria</taxon>
        <taxon>Pseudomonadati</taxon>
        <taxon>Pseudomonadota</taxon>
        <taxon>Betaproteobacteria</taxon>
        <taxon>Burkholderiales</taxon>
        <taxon>Burkholderiaceae</taxon>
        <taxon>Paraburkholderia</taxon>
    </lineage>
</organism>
<sequence>MRRDFDNTYGVSVIIPHYNRIDLLWLAIESISSQTVPPREIIVIDDASGLQFELPSHCGDKIALRLIRGSINRGAAWCRNRGIEEATGDLIAFLDADDRWLPDKLERCIAALGRKPPEDVASVLFSNVMLVDGCRRTVGNPFPYDGQSMFDFILVKGGYVQTSSIMMWRHQYPLISFDESLRRHQDWDFAINAEIAGCAFIYLHDTLVEYSLSGNAGRISAETNCEPSLAFLEKYNNFMSRQHISSFVFNVLIYKNLNFSLRFNIVERLISRKMQLPGKKWASTFTRLIVGRGGVNIIKRLKQKT</sequence>
<dbReference type="InterPro" id="IPR050834">
    <property type="entry name" value="Glycosyltransf_2"/>
</dbReference>
<dbReference type="EMBL" id="SMRP01000023">
    <property type="protein sequence ID" value="TDG19188.1"/>
    <property type="molecule type" value="Genomic_DNA"/>
</dbReference>
<protein>
    <submittedName>
        <fullName evidence="2">Glycosyltransferase family 2 protein</fullName>
    </submittedName>
</protein>
<gene>
    <name evidence="2" type="ORF">EYW47_31050</name>
</gene>
<reference evidence="2 3" key="1">
    <citation type="submission" date="2019-03" db="EMBL/GenBank/DDBJ databases">
        <title>Paraburkholderia sp. 4M-K11, isolated from subtropical forest soil.</title>
        <authorList>
            <person name="Gao Z.-H."/>
            <person name="Qiu L.-H."/>
        </authorList>
    </citation>
    <scope>NUCLEOTIDE SEQUENCE [LARGE SCALE GENOMIC DNA]</scope>
    <source>
        <strain evidence="2 3">4M-K11</strain>
    </source>
</reference>
<evidence type="ECO:0000313" key="2">
    <source>
        <dbReference type="EMBL" id="TDG19188.1"/>
    </source>
</evidence>
<dbReference type="Gene3D" id="3.90.550.10">
    <property type="entry name" value="Spore Coat Polysaccharide Biosynthesis Protein SpsA, Chain A"/>
    <property type="match status" value="1"/>
</dbReference>
<dbReference type="PANTHER" id="PTHR43685:SF2">
    <property type="entry name" value="GLYCOSYLTRANSFERASE 2-LIKE DOMAIN-CONTAINING PROTEIN"/>
    <property type="match status" value="1"/>
</dbReference>
<accession>A0A4R5M1L4</accession>
<dbReference type="OrthoDB" id="9802649at2"/>
<keyword evidence="2" id="KW-0808">Transferase</keyword>
<dbReference type="PANTHER" id="PTHR43685">
    <property type="entry name" value="GLYCOSYLTRANSFERASE"/>
    <property type="match status" value="1"/>
</dbReference>
<dbReference type="CDD" id="cd00761">
    <property type="entry name" value="Glyco_tranf_GTA_type"/>
    <property type="match status" value="1"/>
</dbReference>
<dbReference type="InterPro" id="IPR001173">
    <property type="entry name" value="Glyco_trans_2-like"/>
</dbReference>
<dbReference type="Pfam" id="PF00535">
    <property type="entry name" value="Glycos_transf_2"/>
    <property type="match status" value="1"/>
</dbReference>
<dbReference type="InterPro" id="IPR029044">
    <property type="entry name" value="Nucleotide-diphossugar_trans"/>
</dbReference>
<dbReference type="SUPFAM" id="SSF53448">
    <property type="entry name" value="Nucleotide-diphospho-sugar transferases"/>
    <property type="match status" value="1"/>
</dbReference>